<proteinExistence type="predicted"/>
<dbReference type="AlphaFoldDB" id="A0A6M3KD59"/>
<evidence type="ECO:0000313" key="1">
    <source>
        <dbReference type="EMBL" id="QJA79561.1"/>
    </source>
</evidence>
<gene>
    <name evidence="1" type="ORF">MM415A00866_0004</name>
</gene>
<organism evidence="1">
    <name type="scientific">viral metagenome</name>
    <dbReference type="NCBI Taxonomy" id="1070528"/>
    <lineage>
        <taxon>unclassified sequences</taxon>
        <taxon>metagenomes</taxon>
        <taxon>organismal metagenomes</taxon>
    </lineage>
</organism>
<reference evidence="1" key="1">
    <citation type="submission" date="2020-03" db="EMBL/GenBank/DDBJ databases">
        <title>The deep terrestrial virosphere.</title>
        <authorList>
            <person name="Holmfeldt K."/>
            <person name="Nilsson E."/>
            <person name="Simone D."/>
            <person name="Lopez-Fernandez M."/>
            <person name="Wu X."/>
            <person name="de Brujin I."/>
            <person name="Lundin D."/>
            <person name="Andersson A."/>
            <person name="Bertilsson S."/>
            <person name="Dopson M."/>
        </authorList>
    </citation>
    <scope>NUCLEOTIDE SEQUENCE</scope>
    <source>
        <strain evidence="1">MM415A00866</strain>
    </source>
</reference>
<sequence length="709" mass="71995">MAQSDQITASPRRNSLRFLKEMRAIFDTSTGHTHDGSDSAAISAGANTLDKAYDQGGAGAGRAIIVNDGAITMSKTDTGTENVLELSASPSAGAAGDALKITVGANSTGTGITIANAGSGNDITGTAGWSITKAGLVTAVNVALGEGTVPAGTVCYIARDNTGDLTVNALTGKTVNIAIAGTDVVSVSGATVAITGNLTVSGTFGISGNWDVAATLTVDELILDTDGVAPAGTNCYAVRDNAGDLTLNAITGKTINFAVNNTDEYTMSATVMDMNDNAIDNAGYLVLNTATAPAGTEVYVVHDNTGDLTLNAKTGKSVLLAVAGTDEYTFDAASFIVAAANTIKFAGNTGIIDSAGNEIIYVTAVGSAVNYLNVRNAATANPIILECLGTADRGFEFHNDQSEQMLILTPVATADTEFTILNSVGATNAPIIRTSGIADKGALFQNAASETIFQIACAGTAAVNWMTVQASDTGAKVIVSNDGQDDIGFTFNAKNAEPMLTLSATAAATTSIDILSMSTGVTGPAISVIGETNVNLRLVPNGTGAVDVAPETAGTAASPGLILDGDVNTGFFMAAADKLGISTGGTVRTEWSVTGMKVGGTADCDGTAGTNVISIFNGTAPVGALANGISLYSNAGEFYALDAAGNATLNSPHAEDGDYIVYSFSAKKGKTVTIQLEKMMNKLAEKFPKDFQDMISYDGGLVHHNRGKK</sequence>
<name>A0A6M3KD59_9ZZZZ</name>
<accession>A0A6M3KD59</accession>
<dbReference type="EMBL" id="MT142386">
    <property type="protein sequence ID" value="QJA79561.1"/>
    <property type="molecule type" value="Genomic_DNA"/>
</dbReference>
<protein>
    <submittedName>
        <fullName evidence="1">Putative tail protein</fullName>
    </submittedName>
</protein>